<proteinExistence type="predicted"/>
<evidence type="ECO:0000313" key="2">
    <source>
        <dbReference type="EMBL" id="ORX68960.1"/>
    </source>
</evidence>
<accession>A0A1Y1W5Z2</accession>
<dbReference type="RefSeq" id="XP_040742692.1">
    <property type="nucleotide sequence ID" value="XM_040883759.1"/>
</dbReference>
<comment type="caution">
    <text evidence="2">The sequence shown here is derived from an EMBL/GenBank/DDBJ whole genome shotgun (WGS) entry which is preliminary data.</text>
</comment>
<sequence length="192" mass="21535">MSIVNEIALLPYLVAGYPLELESAPVRRATISLSSRLSGYMHCHGISLRALGYSTEHWPHIPVVYLSYTWQANQTRSREASSILEPPTSDNAPWRRVGLSILKSAPIHCVPSECIQLSIFFWRFPCPRHQTWQQLSVHQNANRTPAQPLIPGEWECMVLLQPLLTAQDPKPPCLKEPIPSTESQGGGPKHNL</sequence>
<evidence type="ECO:0000313" key="3">
    <source>
        <dbReference type="Proteomes" id="UP000193922"/>
    </source>
</evidence>
<gene>
    <name evidence="2" type="ORF">DL89DRAFT_168771</name>
</gene>
<organism evidence="2 3">
    <name type="scientific">Linderina pennispora</name>
    <dbReference type="NCBI Taxonomy" id="61395"/>
    <lineage>
        <taxon>Eukaryota</taxon>
        <taxon>Fungi</taxon>
        <taxon>Fungi incertae sedis</taxon>
        <taxon>Zoopagomycota</taxon>
        <taxon>Kickxellomycotina</taxon>
        <taxon>Kickxellomycetes</taxon>
        <taxon>Kickxellales</taxon>
        <taxon>Kickxellaceae</taxon>
        <taxon>Linderina</taxon>
    </lineage>
</organism>
<feature type="region of interest" description="Disordered" evidence="1">
    <location>
        <begin position="170"/>
        <end position="192"/>
    </location>
</feature>
<dbReference type="GeneID" id="63800407"/>
<keyword evidence="3" id="KW-1185">Reference proteome</keyword>
<evidence type="ECO:0000256" key="1">
    <source>
        <dbReference type="SAM" id="MobiDB-lite"/>
    </source>
</evidence>
<reference evidence="2 3" key="1">
    <citation type="submission" date="2016-07" db="EMBL/GenBank/DDBJ databases">
        <title>Pervasive Adenine N6-methylation of Active Genes in Fungi.</title>
        <authorList>
            <consortium name="DOE Joint Genome Institute"/>
            <person name="Mondo S.J."/>
            <person name="Dannebaum R.O."/>
            <person name="Kuo R.C."/>
            <person name="Labutti K."/>
            <person name="Haridas S."/>
            <person name="Kuo A."/>
            <person name="Salamov A."/>
            <person name="Ahrendt S.R."/>
            <person name="Lipzen A."/>
            <person name="Sullivan W."/>
            <person name="Andreopoulos W.B."/>
            <person name="Clum A."/>
            <person name="Lindquist E."/>
            <person name="Daum C."/>
            <person name="Ramamoorthy G.K."/>
            <person name="Gryganskyi A."/>
            <person name="Culley D."/>
            <person name="Magnuson J.K."/>
            <person name="James T.Y."/>
            <person name="O'Malley M.A."/>
            <person name="Stajich J.E."/>
            <person name="Spatafora J.W."/>
            <person name="Visel A."/>
            <person name="Grigoriev I.V."/>
        </authorList>
    </citation>
    <scope>NUCLEOTIDE SEQUENCE [LARGE SCALE GENOMIC DNA]</scope>
    <source>
        <strain evidence="2 3">ATCC 12442</strain>
    </source>
</reference>
<dbReference type="EMBL" id="MCFD01000008">
    <property type="protein sequence ID" value="ORX68960.1"/>
    <property type="molecule type" value="Genomic_DNA"/>
</dbReference>
<dbReference type="Proteomes" id="UP000193922">
    <property type="component" value="Unassembled WGS sequence"/>
</dbReference>
<name>A0A1Y1W5Z2_9FUNG</name>
<dbReference type="AlphaFoldDB" id="A0A1Y1W5Z2"/>
<protein>
    <submittedName>
        <fullName evidence="2">Uncharacterized protein</fullName>
    </submittedName>
</protein>